<evidence type="ECO:0000256" key="1">
    <source>
        <dbReference type="SAM" id="SignalP"/>
    </source>
</evidence>
<evidence type="ECO:0000313" key="3">
    <source>
        <dbReference type="Proteomes" id="UP000245880"/>
    </source>
</evidence>
<name>A0A316ALR7_9BACT</name>
<proteinExistence type="predicted"/>
<evidence type="ECO:0000313" key="2">
    <source>
        <dbReference type="EMBL" id="PWJ58358.1"/>
    </source>
</evidence>
<dbReference type="RefSeq" id="WP_109674217.1">
    <property type="nucleotide sequence ID" value="NZ_QGDT01000004.1"/>
</dbReference>
<keyword evidence="1" id="KW-0732">Signal</keyword>
<keyword evidence="3" id="KW-1185">Reference proteome</keyword>
<gene>
    <name evidence="2" type="ORF">CLV98_104217</name>
</gene>
<feature type="chain" id="PRO_5016318866" evidence="1">
    <location>
        <begin position="25"/>
        <end position="153"/>
    </location>
</feature>
<dbReference type="EMBL" id="QGDT01000004">
    <property type="protein sequence ID" value="PWJ58358.1"/>
    <property type="molecule type" value="Genomic_DNA"/>
</dbReference>
<dbReference type="OrthoDB" id="794403at2"/>
<reference evidence="2 3" key="1">
    <citation type="submission" date="2018-03" db="EMBL/GenBank/DDBJ databases">
        <title>Genomic Encyclopedia of Archaeal and Bacterial Type Strains, Phase II (KMG-II): from individual species to whole genera.</title>
        <authorList>
            <person name="Goeker M."/>
        </authorList>
    </citation>
    <scope>NUCLEOTIDE SEQUENCE [LARGE SCALE GENOMIC DNA]</scope>
    <source>
        <strain evidence="2 3">DSM 100346</strain>
    </source>
</reference>
<comment type="caution">
    <text evidence="2">The sequence shown here is derived from an EMBL/GenBank/DDBJ whole genome shotgun (WGS) entry which is preliminary data.</text>
</comment>
<feature type="signal peptide" evidence="1">
    <location>
        <begin position="1"/>
        <end position="24"/>
    </location>
</feature>
<protein>
    <submittedName>
        <fullName evidence="2">Uncharacterized protein</fullName>
    </submittedName>
</protein>
<accession>A0A316ALR7</accession>
<dbReference type="Proteomes" id="UP000245880">
    <property type="component" value="Unassembled WGS sequence"/>
</dbReference>
<sequence>MPNQWKYFNKIGCLVLIFLTSCRASTEESAPPEISTEPVSQIAKYCYASFANKDSIVLNSRINGDSLIGTLAYNGSKKENNNGPYLASIHGDTIIGIFNTRPKGTLRQVVFLLKDNHLIEGIGETIKSNGQTVFKDISSLKFSGTALKPTNCN</sequence>
<organism evidence="2 3">
    <name type="scientific">Dyadobacter jejuensis</name>
    <dbReference type="NCBI Taxonomy" id="1082580"/>
    <lineage>
        <taxon>Bacteria</taxon>
        <taxon>Pseudomonadati</taxon>
        <taxon>Bacteroidota</taxon>
        <taxon>Cytophagia</taxon>
        <taxon>Cytophagales</taxon>
        <taxon>Spirosomataceae</taxon>
        <taxon>Dyadobacter</taxon>
    </lineage>
</organism>
<dbReference type="AlphaFoldDB" id="A0A316ALR7"/>
<dbReference type="PROSITE" id="PS51257">
    <property type="entry name" value="PROKAR_LIPOPROTEIN"/>
    <property type="match status" value="1"/>
</dbReference>